<dbReference type="Pfam" id="PF11374">
    <property type="entry name" value="DUF3176"/>
    <property type="match status" value="1"/>
</dbReference>
<dbReference type="InterPro" id="IPR021514">
    <property type="entry name" value="DUF3176"/>
</dbReference>
<reference evidence="2 3" key="1">
    <citation type="submission" date="2019-06" db="EMBL/GenBank/DDBJ databases">
        <authorList>
            <person name="Broberg M."/>
        </authorList>
    </citation>
    <scope>NUCLEOTIDE SEQUENCE [LARGE SCALE GENOMIC DNA]</scope>
</reference>
<feature type="transmembrane region" description="Helical" evidence="1">
    <location>
        <begin position="130"/>
        <end position="149"/>
    </location>
</feature>
<protein>
    <submittedName>
        <fullName evidence="2">Uncharacterized protein</fullName>
    </submittedName>
</protein>
<feature type="transmembrane region" description="Helical" evidence="1">
    <location>
        <begin position="26"/>
        <end position="50"/>
    </location>
</feature>
<dbReference type="PANTHER" id="PTHR35394:SF5">
    <property type="entry name" value="DUF3176 DOMAIN-CONTAINING PROTEIN"/>
    <property type="match status" value="1"/>
</dbReference>
<keyword evidence="1" id="KW-0812">Transmembrane</keyword>
<dbReference type="PANTHER" id="PTHR35394">
    <property type="entry name" value="DUF3176 DOMAIN-CONTAINING PROTEIN"/>
    <property type="match status" value="1"/>
</dbReference>
<dbReference type="Proteomes" id="UP000766486">
    <property type="component" value="Unassembled WGS sequence"/>
</dbReference>
<dbReference type="EMBL" id="CABFNS010000833">
    <property type="protein sequence ID" value="VUC31438.1"/>
    <property type="molecule type" value="Genomic_DNA"/>
</dbReference>
<sequence length="618" mass="68222">MSPSTSGKYGPEVPGGSRTCWPWGSWAFEIFALALATAQFFAMIGVLVHFDGKEPNTSSIITPNTIVSILSTGSKAALLSAAAGCISQANWVLFAGQPRRLYDFEMVSDASRGPLGSIQLLLSRKFRGGLLVRLGAVITILTIAIDSFAQQLVQLQKSQVSEPGGHISQAVRYSSVNSEGRIDTPTPVNADADFSLKAAVMFGTTATSHSIVQQTALFCPGELCDFTTVASLAVCSRCNNIDSSLNQTKDGDGVLWAEQTNGSNGMERGINCTRYSLPNGLYLDNIDERDGTEEKMVYMTTSGTANRTRTISMEELDTLIWSQSMIKVSNDTSASANVFWPHFEVHATECALYYCVREYNFVIQNTTKKEVSSKILTEVKRNYESWLPQDQFTHEKLSSEVIESIAFNKNNSLVSRSDLQLHSGRDEPKKTWNISEEAVNGISYFAQTLFSTCIMPNCSDVPDEWQAPTGFYQSHYQIGHEYRPGPAKPLWESKDLDVTFSNIAMSMSNALRDSDDTGQSQEGIVTRGVMTYRIEWPWIALHGVVALAMIFFFSFSLTSRTPSGARVPVWKTSNLAILSRGYLVSDVLRDEMTSEQLERRAKGALVRLPFADHQNPMP</sequence>
<name>A0ABY6UJL3_BIOOC</name>
<accession>A0ABY6UJL3</accession>
<evidence type="ECO:0000313" key="2">
    <source>
        <dbReference type="EMBL" id="VUC31438.1"/>
    </source>
</evidence>
<gene>
    <name evidence="2" type="ORF">CLO192961_LOCUS305430</name>
</gene>
<evidence type="ECO:0000256" key="1">
    <source>
        <dbReference type="SAM" id="Phobius"/>
    </source>
</evidence>
<keyword evidence="3" id="KW-1185">Reference proteome</keyword>
<organism evidence="2 3">
    <name type="scientific">Bionectria ochroleuca</name>
    <name type="common">Gliocladium roseum</name>
    <dbReference type="NCBI Taxonomy" id="29856"/>
    <lineage>
        <taxon>Eukaryota</taxon>
        <taxon>Fungi</taxon>
        <taxon>Dikarya</taxon>
        <taxon>Ascomycota</taxon>
        <taxon>Pezizomycotina</taxon>
        <taxon>Sordariomycetes</taxon>
        <taxon>Hypocreomycetidae</taxon>
        <taxon>Hypocreales</taxon>
        <taxon>Bionectriaceae</taxon>
        <taxon>Clonostachys</taxon>
    </lineage>
</organism>
<comment type="caution">
    <text evidence="2">The sequence shown here is derived from an EMBL/GenBank/DDBJ whole genome shotgun (WGS) entry which is preliminary data.</text>
</comment>
<keyword evidence="1" id="KW-0472">Membrane</keyword>
<feature type="transmembrane region" description="Helical" evidence="1">
    <location>
        <begin position="536"/>
        <end position="557"/>
    </location>
</feature>
<keyword evidence="1" id="KW-1133">Transmembrane helix</keyword>
<proteinExistence type="predicted"/>
<evidence type="ECO:0000313" key="3">
    <source>
        <dbReference type="Proteomes" id="UP000766486"/>
    </source>
</evidence>